<name>A0A8X7PER6_BRACI</name>
<reference evidence="1 2" key="1">
    <citation type="submission" date="2020-02" db="EMBL/GenBank/DDBJ databases">
        <authorList>
            <person name="Ma Q."/>
            <person name="Huang Y."/>
            <person name="Song X."/>
            <person name="Pei D."/>
        </authorList>
    </citation>
    <scope>NUCLEOTIDE SEQUENCE [LARGE SCALE GENOMIC DNA]</scope>
    <source>
        <strain evidence="1">Sxm20200214</strain>
        <tissue evidence="1">Leaf</tissue>
    </source>
</reference>
<evidence type="ECO:0000313" key="2">
    <source>
        <dbReference type="Proteomes" id="UP000886595"/>
    </source>
</evidence>
<organism evidence="1 2">
    <name type="scientific">Brassica carinata</name>
    <name type="common">Ethiopian mustard</name>
    <name type="synonym">Abyssinian cabbage</name>
    <dbReference type="NCBI Taxonomy" id="52824"/>
    <lineage>
        <taxon>Eukaryota</taxon>
        <taxon>Viridiplantae</taxon>
        <taxon>Streptophyta</taxon>
        <taxon>Embryophyta</taxon>
        <taxon>Tracheophyta</taxon>
        <taxon>Spermatophyta</taxon>
        <taxon>Magnoliopsida</taxon>
        <taxon>eudicotyledons</taxon>
        <taxon>Gunneridae</taxon>
        <taxon>Pentapetalae</taxon>
        <taxon>rosids</taxon>
        <taxon>malvids</taxon>
        <taxon>Brassicales</taxon>
        <taxon>Brassicaceae</taxon>
        <taxon>Brassiceae</taxon>
        <taxon>Brassica</taxon>
    </lineage>
</organism>
<proteinExistence type="predicted"/>
<dbReference type="OrthoDB" id="10473376at2759"/>
<dbReference type="AlphaFoldDB" id="A0A8X7PER6"/>
<gene>
    <name evidence="1" type="ORF">Bca52824_088846</name>
</gene>
<evidence type="ECO:0000313" key="1">
    <source>
        <dbReference type="EMBL" id="KAG2249218.1"/>
    </source>
</evidence>
<sequence>MANEKFGPHHPTIIEAKHVEALYELWGIDYAVEIEAAEDGETSETVRLGYCMAYTSHFQDVGLSFPHPRFLLEALAELGMAFAQMMPNFWRYFLALWIRATEEGLRFEMIGGGRNFSFLRSTRHRSATSTSRRSLGSSLTRLAMEASNEYVALMEKRLADFPSKEEVGGYLLTIQQLRGELEAVQATEKQREVEIEGAEGQTDLDSMRKKHRREIKGCKATTLKEHSLARRSLAQE</sequence>
<dbReference type="EMBL" id="JAAMPC010000017">
    <property type="protein sequence ID" value="KAG2249218.1"/>
    <property type="molecule type" value="Genomic_DNA"/>
</dbReference>
<accession>A0A8X7PER6</accession>
<dbReference type="Proteomes" id="UP000886595">
    <property type="component" value="Unassembled WGS sequence"/>
</dbReference>
<comment type="caution">
    <text evidence="1">The sequence shown here is derived from an EMBL/GenBank/DDBJ whole genome shotgun (WGS) entry which is preliminary data.</text>
</comment>
<keyword evidence="2" id="KW-1185">Reference proteome</keyword>
<protein>
    <submittedName>
        <fullName evidence="1">Uncharacterized protein</fullName>
    </submittedName>
</protein>